<dbReference type="InterPro" id="IPR036188">
    <property type="entry name" value="FAD/NAD-bd_sf"/>
</dbReference>
<evidence type="ECO:0000313" key="8">
    <source>
        <dbReference type="Proteomes" id="UP000241764"/>
    </source>
</evidence>
<evidence type="ECO:0000256" key="4">
    <source>
        <dbReference type="ARBA" id="ARBA00023002"/>
    </source>
</evidence>
<dbReference type="EMBL" id="PGGM01000020">
    <property type="protein sequence ID" value="PSH57393.1"/>
    <property type="molecule type" value="Genomic_DNA"/>
</dbReference>
<dbReference type="Gene3D" id="3.30.9.10">
    <property type="entry name" value="D-Amino Acid Oxidase, subunit A, domain 2"/>
    <property type="match status" value="1"/>
</dbReference>
<dbReference type="GO" id="GO:0047545">
    <property type="term" value="F:(S)-2-hydroxyglutarate dehydrogenase activity"/>
    <property type="evidence" value="ECO:0007669"/>
    <property type="project" value="TreeGrafter"/>
</dbReference>
<dbReference type="OrthoDB" id="9801699at2"/>
<reference evidence="8" key="1">
    <citation type="submission" date="2017-11" db="EMBL/GenBank/DDBJ databases">
        <authorList>
            <person name="Kuznetsova I."/>
            <person name="Sazanova A."/>
            <person name="Chirak E."/>
            <person name="Safronova V."/>
            <person name="Willems A."/>
        </authorList>
    </citation>
    <scope>NUCLEOTIDE SEQUENCE [LARGE SCALE GENOMIC DNA]</scope>
    <source>
        <strain evidence="8">CCBAU 03422</strain>
    </source>
</reference>
<dbReference type="Pfam" id="PF01266">
    <property type="entry name" value="DAO"/>
    <property type="match status" value="1"/>
</dbReference>
<dbReference type="PANTHER" id="PTHR43104">
    <property type="entry name" value="L-2-HYDROXYGLUTARATE DEHYDROGENASE, MITOCHONDRIAL"/>
    <property type="match status" value="1"/>
</dbReference>
<sequence length="371" mass="39459">MERVDCLIAGGGVIGLAIAREFSLRGIETLIVEAAETFGTGISSRNSEVIHAGIYYPKGSLKARLCVEGRDALYAFAESHGIAHSRCGKLIVATNDSQIGTLGTIAARASANGIDNLQLLSELEAKRREPELTCTAALFSPATGIIDSHGLMLALLGDAESHGAAIAYRTRVAGGEVNEDGFRVETIEGDSAQLFEIQASIFINACGLEAPALGSAIAGLPDRFIPRRRYAKGNYFAAAGKSPFTHLVYPVPEEGGLGVHLTLDLAGRMRFGPDVEWVEDIEYSVDPLRALRFYDEIRKYWPDLPDGALQPAYCGIRPKLMIGGEPAADFVIEGPSAHGIGGLVNLFGIESPGLTSCLAIAKHVADLVRPK</sequence>
<keyword evidence="2" id="KW-0285">Flavoprotein</keyword>
<dbReference type="Gene3D" id="3.50.50.60">
    <property type="entry name" value="FAD/NAD(P)-binding domain"/>
    <property type="match status" value="1"/>
</dbReference>
<gene>
    <name evidence="7" type="ORF">CU103_28625</name>
</gene>
<comment type="cofactor">
    <cofactor evidence="1">
        <name>FAD</name>
        <dbReference type="ChEBI" id="CHEBI:57692"/>
    </cofactor>
</comment>
<keyword evidence="4" id="KW-0560">Oxidoreductase</keyword>
<evidence type="ECO:0000256" key="3">
    <source>
        <dbReference type="ARBA" id="ARBA00022827"/>
    </source>
</evidence>
<name>A0A2P7AT98_9HYPH</name>
<comment type="caution">
    <text evidence="7">The sequence shown here is derived from an EMBL/GenBank/DDBJ whole genome shotgun (WGS) entry which is preliminary data.</text>
</comment>
<evidence type="ECO:0000313" key="7">
    <source>
        <dbReference type="EMBL" id="PSH57393.1"/>
    </source>
</evidence>
<keyword evidence="8" id="KW-1185">Reference proteome</keyword>
<feature type="domain" description="FAD dependent oxidoreductase" evidence="6">
    <location>
        <begin position="5"/>
        <end position="367"/>
    </location>
</feature>
<dbReference type="RefSeq" id="WP_106667501.1">
    <property type="nucleotide sequence ID" value="NZ_PGGM01000020.1"/>
</dbReference>
<proteinExistence type="inferred from homology"/>
<organism evidence="7 8">
    <name type="scientific">Phyllobacterium sophorae</name>
    <dbReference type="NCBI Taxonomy" id="1520277"/>
    <lineage>
        <taxon>Bacteria</taxon>
        <taxon>Pseudomonadati</taxon>
        <taxon>Pseudomonadota</taxon>
        <taxon>Alphaproteobacteria</taxon>
        <taxon>Hyphomicrobiales</taxon>
        <taxon>Phyllobacteriaceae</taxon>
        <taxon>Phyllobacterium</taxon>
    </lineage>
</organism>
<keyword evidence="3" id="KW-0274">FAD</keyword>
<dbReference type="AlphaFoldDB" id="A0A2P7AT98"/>
<evidence type="ECO:0000256" key="2">
    <source>
        <dbReference type="ARBA" id="ARBA00022630"/>
    </source>
</evidence>
<dbReference type="PANTHER" id="PTHR43104:SF4">
    <property type="entry name" value="L-2-HYDROXYGLUTARATE DEHYDROGENASE, MITOCHONDRIAL"/>
    <property type="match status" value="1"/>
</dbReference>
<protein>
    <submittedName>
        <fullName evidence="7">FAD-dependent oxidoreductase</fullName>
    </submittedName>
</protein>
<accession>A0A2P7AT98</accession>
<evidence type="ECO:0000259" key="6">
    <source>
        <dbReference type="Pfam" id="PF01266"/>
    </source>
</evidence>
<dbReference type="InterPro" id="IPR006076">
    <property type="entry name" value="FAD-dep_OxRdtase"/>
</dbReference>
<dbReference type="Proteomes" id="UP000241764">
    <property type="component" value="Unassembled WGS sequence"/>
</dbReference>
<evidence type="ECO:0000256" key="1">
    <source>
        <dbReference type="ARBA" id="ARBA00001974"/>
    </source>
</evidence>
<evidence type="ECO:0000256" key="5">
    <source>
        <dbReference type="ARBA" id="ARBA00037941"/>
    </source>
</evidence>
<comment type="similarity">
    <text evidence="5">Belongs to the L2HGDH family.</text>
</comment>
<dbReference type="SUPFAM" id="SSF51905">
    <property type="entry name" value="FAD/NAD(P)-binding domain"/>
    <property type="match status" value="1"/>
</dbReference>